<keyword evidence="3 8" id="KW-0479">Metal-binding</keyword>
<feature type="binding site" evidence="8">
    <location>
        <position position="30"/>
    </location>
    <ligand>
        <name>[4Fe-4S] cluster</name>
        <dbReference type="ChEBI" id="CHEBI:49883"/>
        <note>4Fe-4S-S-AdoMet</note>
    </ligand>
</feature>
<comment type="function">
    <text evidence="8">Catalyzes the complex heterocyclic radical-mediated conversion of 6-carboxy-5,6,7,8-tetrahydropterin (CPH4) to 7-carboxy-7-deazaguanine (CDG), a step common to the biosynthetic pathways of all 7-deazapurine-containing compounds.</text>
</comment>
<dbReference type="EC" id="4.3.99.3" evidence="8"/>
<evidence type="ECO:0000256" key="4">
    <source>
        <dbReference type="ARBA" id="ARBA00022842"/>
    </source>
</evidence>
<reference evidence="10" key="1">
    <citation type="submission" date="2020-08" db="EMBL/GenBank/DDBJ databases">
        <title>Genomic insights into the carbon and energy metabolism of the first obligate autotrophic acetogenic bacterium Aceticella autotrophica gen. nov., sp. nov.</title>
        <authorList>
            <person name="Toshchakov S.V."/>
            <person name="Elcheninov A.G."/>
            <person name="Kublanov I.V."/>
            <person name="Frolov E.N."/>
            <person name="Lebedinsky A.V."/>
        </authorList>
    </citation>
    <scope>NUCLEOTIDE SEQUENCE</scope>
    <source>
        <strain evidence="10">3443-3Ac</strain>
    </source>
</reference>
<keyword evidence="11" id="KW-1185">Reference proteome</keyword>
<comment type="subunit">
    <text evidence="8">Homodimer.</text>
</comment>
<comment type="pathway">
    <text evidence="8">Purine metabolism; 7-cyano-7-deazaguanine biosynthesis.</text>
</comment>
<comment type="similarity">
    <text evidence="8">Belongs to the radical SAM superfamily. 7-carboxy-7-deazaguanine synthase family.</text>
</comment>
<organism evidence="10 11">
    <name type="scientific">Aceticella autotrophica</name>
    <dbReference type="NCBI Taxonomy" id="2755338"/>
    <lineage>
        <taxon>Bacteria</taxon>
        <taxon>Bacillati</taxon>
        <taxon>Bacillota</taxon>
        <taxon>Clostridia</taxon>
        <taxon>Thermoanaerobacterales</taxon>
        <taxon>Thermoanaerobacteraceae</taxon>
        <taxon>Aceticella</taxon>
    </lineage>
</organism>
<dbReference type="GO" id="GO:0016840">
    <property type="term" value="F:carbon-nitrogen lyase activity"/>
    <property type="evidence" value="ECO:0007669"/>
    <property type="project" value="UniProtKB-UniRule"/>
</dbReference>
<sequence length="210" mass="24898">MYKINEIFLSIQGESISQGYPTVFVRFTGCNLRCSYCDTKYAYYDGTIYNKDDVIKEINKYGYKRVCITGGEPLLQHNIQDIIDMLKGYEMSIETNGSIDLSQFKLHKNHRFVMDMKVPSSNCSDKMYFKNFDYLKEEDEIKFVIGDRNDYNWSKEIIKKYYKKGLIIFTPIFDIINIKDIVKWVLDDRLDVRVQVQLQKFIWGKNERGV</sequence>
<evidence type="ECO:0000256" key="5">
    <source>
        <dbReference type="ARBA" id="ARBA00023004"/>
    </source>
</evidence>
<dbReference type="InterPro" id="IPR013785">
    <property type="entry name" value="Aldolase_TIM"/>
</dbReference>
<evidence type="ECO:0000313" key="11">
    <source>
        <dbReference type="Proteomes" id="UP000671913"/>
    </source>
</evidence>
<feature type="binding site" evidence="8">
    <location>
        <position position="26"/>
    </location>
    <ligand>
        <name>substrate</name>
    </ligand>
</feature>
<dbReference type="HAMAP" id="MF_00917">
    <property type="entry name" value="QueE"/>
    <property type="match status" value="1"/>
</dbReference>
<evidence type="ECO:0000256" key="8">
    <source>
        <dbReference type="HAMAP-Rule" id="MF_00917"/>
    </source>
</evidence>
<feature type="binding site" evidence="8">
    <location>
        <position position="34"/>
    </location>
    <ligand>
        <name>[4Fe-4S] cluster</name>
        <dbReference type="ChEBI" id="CHEBI:49883"/>
        <note>4Fe-4S-S-AdoMet</note>
    </ligand>
</feature>
<feature type="binding site" evidence="8">
    <location>
        <position position="71"/>
    </location>
    <ligand>
        <name>S-adenosyl-L-methionine</name>
        <dbReference type="ChEBI" id="CHEBI:59789"/>
    </ligand>
</feature>
<keyword evidence="5 8" id="KW-0408">Iron</keyword>
<keyword evidence="1 8" id="KW-0004">4Fe-4S</keyword>
<dbReference type="Pfam" id="PF04055">
    <property type="entry name" value="Radical_SAM"/>
    <property type="match status" value="1"/>
</dbReference>
<feature type="domain" description="Radical SAM core" evidence="9">
    <location>
        <begin position="27"/>
        <end position="183"/>
    </location>
</feature>
<comment type="cofactor">
    <cofactor evidence="8">
        <name>[4Fe-4S] cluster</name>
        <dbReference type="ChEBI" id="CHEBI:49883"/>
    </cofactor>
    <text evidence="8">Binds 1 [4Fe-4S] cluster. The cluster is coordinated with 3 cysteines and an exchangeable S-adenosyl-L-methionine.</text>
</comment>
<dbReference type="InterPro" id="IPR058240">
    <property type="entry name" value="rSAM_sf"/>
</dbReference>
<dbReference type="GO" id="GO:0008616">
    <property type="term" value="P:tRNA queuosine(34) biosynthetic process"/>
    <property type="evidence" value="ECO:0007669"/>
    <property type="project" value="UniProtKB-UniRule"/>
</dbReference>
<dbReference type="SUPFAM" id="SSF102114">
    <property type="entry name" value="Radical SAM enzymes"/>
    <property type="match status" value="1"/>
</dbReference>
<dbReference type="PIRSF" id="PIRSF000370">
    <property type="entry name" value="QueE"/>
    <property type="match status" value="1"/>
</dbReference>
<dbReference type="InterPro" id="IPR024924">
    <property type="entry name" value="7-CO-7-deazaguanine_synth-like"/>
</dbReference>
<feature type="binding site" evidence="8">
    <location>
        <begin position="11"/>
        <end position="13"/>
    </location>
    <ligand>
        <name>substrate</name>
    </ligand>
</feature>
<dbReference type="SFLD" id="SFLDS00029">
    <property type="entry name" value="Radical_SAM"/>
    <property type="match status" value="1"/>
</dbReference>
<keyword evidence="6 8" id="KW-0411">Iron-sulfur</keyword>
<feature type="binding site" evidence="8">
    <location>
        <begin position="36"/>
        <end position="38"/>
    </location>
    <ligand>
        <name>S-adenosyl-L-methionine</name>
        <dbReference type="ChEBI" id="CHEBI:59789"/>
    </ligand>
</feature>
<dbReference type="KEGG" id="aaut:ACETAC_05130"/>
<evidence type="ECO:0000313" key="10">
    <source>
        <dbReference type="EMBL" id="QSZ28230.1"/>
    </source>
</evidence>
<dbReference type="InterPro" id="IPR007197">
    <property type="entry name" value="rSAM"/>
</dbReference>
<feature type="binding site" evidence="8">
    <location>
        <position position="39"/>
    </location>
    <ligand>
        <name>Mg(2+)</name>
        <dbReference type="ChEBI" id="CHEBI:18420"/>
    </ligand>
</feature>
<dbReference type="AlphaFoldDB" id="A0A975AXE5"/>
<dbReference type="PANTHER" id="PTHR42836">
    <property type="entry name" value="7-CARBOXY-7-DEAZAGUANINE SYNTHASE"/>
    <property type="match status" value="1"/>
</dbReference>
<gene>
    <name evidence="8" type="primary">queE</name>
    <name evidence="10" type="ORF">ACETAC_05130</name>
</gene>
<evidence type="ECO:0000256" key="7">
    <source>
        <dbReference type="ARBA" id="ARBA00023239"/>
    </source>
</evidence>
<evidence type="ECO:0000256" key="2">
    <source>
        <dbReference type="ARBA" id="ARBA00022691"/>
    </source>
</evidence>
<keyword evidence="7 8" id="KW-0456">Lyase</keyword>
<dbReference type="PANTHER" id="PTHR42836:SF1">
    <property type="entry name" value="7-CARBOXY-7-DEAZAGUANINE SYNTHASE"/>
    <property type="match status" value="1"/>
</dbReference>
<dbReference type="GO" id="GO:1904047">
    <property type="term" value="F:S-adenosyl-L-methionine binding"/>
    <property type="evidence" value="ECO:0007669"/>
    <property type="project" value="UniProtKB-UniRule"/>
</dbReference>
<dbReference type="EMBL" id="CP060096">
    <property type="protein sequence ID" value="QSZ28230.1"/>
    <property type="molecule type" value="Genomic_DNA"/>
</dbReference>
<evidence type="ECO:0000259" key="9">
    <source>
        <dbReference type="Pfam" id="PF04055"/>
    </source>
</evidence>
<proteinExistence type="inferred from homology"/>
<dbReference type="GO" id="GO:0000287">
    <property type="term" value="F:magnesium ion binding"/>
    <property type="evidence" value="ECO:0007669"/>
    <property type="project" value="UniProtKB-UniRule"/>
</dbReference>
<dbReference type="GO" id="GO:0051539">
    <property type="term" value="F:4 iron, 4 sulfur cluster binding"/>
    <property type="evidence" value="ECO:0007669"/>
    <property type="project" value="UniProtKB-UniRule"/>
</dbReference>
<protein>
    <recommendedName>
        <fullName evidence="8">7-carboxy-7-deazaguanine synthase</fullName>
        <shortName evidence="8">CDG synthase</shortName>
        <ecNumber evidence="8">4.3.99.3</ecNumber>
    </recommendedName>
    <alternativeName>
        <fullName evidence="8">Queuosine biosynthesis protein QueE</fullName>
    </alternativeName>
</protein>
<comment type="cofactor">
    <cofactor evidence="8">
        <name>Mg(2+)</name>
        <dbReference type="ChEBI" id="CHEBI:18420"/>
    </cofactor>
</comment>
<comment type="cofactor">
    <cofactor evidence="8">
        <name>S-adenosyl-L-methionine</name>
        <dbReference type="ChEBI" id="CHEBI:59789"/>
    </cofactor>
    <text evidence="8">Binds 1 S-adenosyl-L-methionine per subunit.</text>
</comment>
<dbReference type="Gene3D" id="3.20.20.70">
    <property type="entry name" value="Aldolase class I"/>
    <property type="match status" value="1"/>
</dbReference>
<feature type="binding site" evidence="8">
    <location>
        <position position="37"/>
    </location>
    <ligand>
        <name>[4Fe-4S] cluster</name>
        <dbReference type="ChEBI" id="CHEBI:49883"/>
        <note>4Fe-4S-S-AdoMet</note>
    </ligand>
</feature>
<name>A0A975AXE5_9THEO</name>
<dbReference type="RefSeq" id="WP_284680972.1">
    <property type="nucleotide sequence ID" value="NZ_CP060096.1"/>
</dbReference>
<evidence type="ECO:0000256" key="6">
    <source>
        <dbReference type="ARBA" id="ARBA00023014"/>
    </source>
</evidence>
<evidence type="ECO:0000256" key="1">
    <source>
        <dbReference type="ARBA" id="ARBA00022485"/>
    </source>
</evidence>
<comment type="caution">
    <text evidence="8">Lacks conserved residue(s) required for the propagation of feature annotation.</text>
</comment>
<dbReference type="CDD" id="cd01335">
    <property type="entry name" value="Radical_SAM"/>
    <property type="match status" value="1"/>
</dbReference>
<feature type="binding site" evidence="8">
    <location>
        <position position="69"/>
    </location>
    <ligand>
        <name>substrate</name>
    </ligand>
</feature>
<evidence type="ECO:0000256" key="3">
    <source>
        <dbReference type="ARBA" id="ARBA00022723"/>
    </source>
</evidence>
<accession>A0A975AXE5</accession>
<comment type="catalytic activity">
    <reaction evidence="8">
        <text>6-carboxy-5,6,7,8-tetrahydropterin + H(+) = 7-carboxy-7-carbaguanine + NH4(+)</text>
        <dbReference type="Rhea" id="RHEA:27974"/>
        <dbReference type="ChEBI" id="CHEBI:15378"/>
        <dbReference type="ChEBI" id="CHEBI:28938"/>
        <dbReference type="ChEBI" id="CHEBI:61032"/>
        <dbReference type="ChEBI" id="CHEBI:61036"/>
        <dbReference type="EC" id="4.3.99.3"/>
    </reaction>
</comment>
<keyword evidence="4 8" id="KW-0460">Magnesium</keyword>
<dbReference type="Proteomes" id="UP000671913">
    <property type="component" value="Chromosome"/>
</dbReference>
<keyword evidence="2 8" id="KW-0949">S-adenosyl-L-methionine</keyword>
<keyword evidence="8" id="KW-0671">Queuosine biosynthesis</keyword>